<dbReference type="GO" id="GO:0006412">
    <property type="term" value="P:translation"/>
    <property type="evidence" value="ECO:0007669"/>
    <property type="project" value="UniProtKB-UniRule"/>
</dbReference>
<evidence type="ECO:0000256" key="4">
    <source>
        <dbReference type="ARBA" id="ARBA00022980"/>
    </source>
</evidence>
<dbReference type="SUPFAM" id="SSF54995">
    <property type="entry name" value="Ribosomal protein S6"/>
    <property type="match status" value="1"/>
</dbReference>
<evidence type="ECO:0000256" key="6">
    <source>
        <dbReference type="ARBA" id="ARBA00035104"/>
    </source>
</evidence>
<dbReference type="Proteomes" id="UP000223913">
    <property type="component" value="Unassembled WGS sequence"/>
</dbReference>
<organism evidence="10 11">
    <name type="scientific">Flavilitoribacter nigricans (strain ATCC 23147 / DSM 23189 / NBRC 102662 / NCIMB 1420 / SS-2)</name>
    <name type="common">Lewinella nigricans</name>
    <dbReference type="NCBI Taxonomy" id="1122177"/>
    <lineage>
        <taxon>Bacteria</taxon>
        <taxon>Pseudomonadati</taxon>
        <taxon>Bacteroidota</taxon>
        <taxon>Saprospiria</taxon>
        <taxon>Saprospirales</taxon>
        <taxon>Lewinellaceae</taxon>
        <taxon>Flavilitoribacter</taxon>
    </lineage>
</organism>
<keyword evidence="11" id="KW-1185">Reference proteome</keyword>
<keyword evidence="3 8" id="KW-0694">RNA-binding</keyword>
<evidence type="ECO:0000256" key="8">
    <source>
        <dbReference type="HAMAP-Rule" id="MF_00360"/>
    </source>
</evidence>
<keyword evidence="2 8" id="KW-0699">rRNA-binding</keyword>
<evidence type="ECO:0000256" key="7">
    <source>
        <dbReference type="ARBA" id="ARBA00035294"/>
    </source>
</evidence>
<evidence type="ECO:0000256" key="9">
    <source>
        <dbReference type="SAM" id="MobiDB-lite"/>
    </source>
</evidence>
<evidence type="ECO:0000256" key="5">
    <source>
        <dbReference type="ARBA" id="ARBA00023274"/>
    </source>
</evidence>
<feature type="region of interest" description="Disordered" evidence="9">
    <location>
        <begin position="110"/>
        <end position="171"/>
    </location>
</feature>
<feature type="compositionally biased region" description="Basic and acidic residues" evidence="9">
    <location>
        <begin position="120"/>
        <end position="140"/>
    </location>
</feature>
<dbReference type="Pfam" id="PF01250">
    <property type="entry name" value="Ribosomal_S6"/>
    <property type="match status" value="1"/>
</dbReference>
<dbReference type="InterPro" id="IPR020815">
    <property type="entry name" value="Ribosomal_bS6_CS"/>
</dbReference>
<dbReference type="GO" id="GO:0005737">
    <property type="term" value="C:cytoplasm"/>
    <property type="evidence" value="ECO:0007669"/>
    <property type="project" value="UniProtKB-ARBA"/>
</dbReference>
<gene>
    <name evidence="8 10" type="primary">rpsF</name>
    <name evidence="10" type="ORF">CRP01_40025</name>
</gene>
<dbReference type="InterPro" id="IPR000529">
    <property type="entry name" value="Ribosomal_bS6"/>
</dbReference>
<dbReference type="GO" id="GO:0070181">
    <property type="term" value="F:small ribosomal subunit rRNA binding"/>
    <property type="evidence" value="ECO:0007669"/>
    <property type="project" value="TreeGrafter"/>
</dbReference>
<dbReference type="PANTHER" id="PTHR21011">
    <property type="entry name" value="MITOCHONDRIAL 28S RIBOSOMAL PROTEIN S6"/>
    <property type="match status" value="1"/>
</dbReference>
<dbReference type="GO" id="GO:0003735">
    <property type="term" value="F:structural constituent of ribosome"/>
    <property type="evidence" value="ECO:0007669"/>
    <property type="project" value="InterPro"/>
</dbReference>
<accession>A0A2D0MYC4</accession>
<evidence type="ECO:0000256" key="3">
    <source>
        <dbReference type="ARBA" id="ARBA00022884"/>
    </source>
</evidence>
<sequence>MKSYEITFIVDPVLSGDEIKATAQTYVDQLKEVGATIVHVDEMGLRQLAYPINKRSSGVYYTVEFTIEDGTPIDKLELSLRRDERIMRFLTVRLDKYGVKYNEDKRKGLIGKVKKKSKKGSQDKDRRDRNDRNDRGDRGGKSGGNNRNRSESKPKPKTESKAATATAEEEE</sequence>
<comment type="function">
    <text evidence="6 8">Binds together with bS18 to 16S ribosomal RNA.</text>
</comment>
<dbReference type="PANTHER" id="PTHR21011:SF1">
    <property type="entry name" value="SMALL RIBOSOMAL SUBUNIT PROTEIN BS6M"/>
    <property type="match status" value="1"/>
</dbReference>
<dbReference type="GO" id="GO:0005840">
    <property type="term" value="C:ribosome"/>
    <property type="evidence" value="ECO:0007669"/>
    <property type="project" value="UniProtKB-KW"/>
</dbReference>
<dbReference type="RefSeq" id="WP_099155729.1">
    <property type="nucleotide sequence ID" value="NZ_PDUD01000071.1"/>
</dbReference>
<dbReference type="PROSITE" id="PS01048">
    <property type="entry name" value="RIBOSOMAL_S6"/>
    <property type="match status" value="1"/>
</dbReference>
<comment type="caution">
    <text evidence="10">The sequence shown here is derived from an EMBL/GenBank/DDBJ whole genome shotgun (WGS) entry which is preliminary data.</text>
</comment>
<feature type="compositionally biased region" description="Low complexity" evidence="9">
    <location>
        <begin position="161"/>
        <end position="171"/>
    </location>
</feature>
<comment type="similarity">
    <text evidence="1 8">Belongs to the bacterial ribosomal protein bS6 family.</text>
</comment>
<dbReference type="InterPro" id="IPR035980">
    <property type="entry name" value="Ribosomal_bS6_sf"/>
</dbReference>
<evidence type="ECO:0000313" key="10">
    <source>
        <dbReference type="EMBL" id="PHN00879.1"/>
    </source>
</evidence>
<evidence type="ECO:0000256" key="1">
    <source>
        <dbReference type="ARBA" id="ARBA00009512"/>
    </source>
</evidence>
<dbReference type="NCBIfam" id="TIGR00166">
    <property type="entry name" value="S6"/>
    <property type="match status" value="1"/>
</dbReference>
<dbReference type="Gene3D" id="3.30.70.60">
    <property type="match status" value="1"/>
</dbReference>
<feature type="compositionally biased region" description="Basic and acidic residues" evidence="9">
    <location>
        <begin position="148"/>
        <end position="160"/>
    </location>
</feature>
<reference evidence="10 11" key="1">
    <citation type="submission" date="2017-10" db="EMBL/GenBank/DDBJ databases">
        <title>The draft genome sequence of Lewinella nigricans NBRC 102662.</title>
        <authorList>
            <person name="Wang K."/>
        </authorList>
    </citation>
    <scope>NUCLEOTIDE SEQUENCE [LARGE SCALE GENOMIC DNA]</scope>
    <source>
        <strain evidence="10 11">NBRC 102662</strain>
    </source>
</reference>
<dbReference type="GO" id="GO:1990904">
    <property type="term" value="C:ribonucleoprotein complex"/>
    <property type="evidence" value="ECO:0007669"/>
    <property type="project" value="UniProtKB-KW"/>
</dbReference>
<evidence type="ECO:0000313" key="11">
    <source>
        <dbReference type="Proteomes" id="UP000223913"/>
    </source>
</evidence>
<feature type="compositionally biased region" description="Basic residues" evidence="9">
    <location>
        <begin position="110"/>
        <end position="119"/>
    </location>
</feature>
<evidence type="ECO:0000256" key="2">
    <source>
        <dbReference type="ARBA" id="ARBA00022730"/>
    </source>
</evidence>
<name>A0A2D0MYC4_FLAN2</name>
<dbReference type="InterPro" id="IPR014717">
    <property type="entry name" value="Transl_elong_EF1B/ribsomal_bS6"/>
</dbReference>
<dbReference type="AlphaFoldDB" id="A0A2D0MYC4"/>
<protein>
    <recommendedName>
        <fullName evidence="7 8">Small ribosomal subunit protein bS6</fullName>
    </recommendedName>
</protein>
<dbReference type="CDD" id="cd00473">
    <property type="entry name" value="bS6"/>
    <property type="match status" value="1"/>
</dbReference>
<dbReference type="InterPro" id="IPR020814">
    <property type="entry name" value="Ribosomal_S6_plastid/chlpt"/>
</dbReference>
<keyword evidence="5 8" id="KW-0687">Ribonucleoprotein</keyword>
<dbReference type="OrthoDB" id="9812702at2"/>
<dbReference type="EMBL" id="PDUD01000071">
    <property type="protein sequence ID" value="PHN00879.1"/>
    <property type="molecule type" value="Genomic_DNA"/>
</dbReference>
<keyword evidence="4 8" id="KW-0689">Ribosomal protein</keyword>
<dbReference type="HAMAP" id="MF_00360">
    <property type="entry name" value="Ribosomal_bS6"/>
    <property type="match status" value="1"/>
</dbReference>
<proteinExistence type="inferred from homology"/>